<evidence type="ECO:0000313" key="1">
    <source>
        <dbReference type="EMBL" id="AZE54410.1"/>
    </source>
</evidence>
<accession>A0A3G7U561</accession>
<name>A0A3G7U561_9PSED</name>
<reference evidence="1 2" key="1">
    <citation type="submission" date="2018-03" db="EMBL/GenBank/DDBJ databases">
        <title>Diversity of phytobeneficial traits revealed by whole-genome analysis of worldwide-isolated phenazine-producing Pseudomonas spp.</title>
        <authorList>
            <person name="Biessy A."/>
            <person name="Novinscak A."/>
            <person name="Blom J."/>
            <person name="Leger G."/>
            <person name="Thomashow L.S."/>
            <person name="Cazorla F.M."/>
            <person name="Josic D."/>
            <person name="Filion M."/>
        </authorList>
    </citation>
    <scope>NUCLEOTIDE SEQUENCE [LARGE SCALE GENOMIC DNA]</scope>
    <source>
        <strain evidence="1 2">30B</strain>
    </source>
</reference>
<dbReference type="Proteomes" id="UP000268696">
    <property type="component" value="Chromosome"/>
</dbReference>
<evidence type="ECO:0000313" key="2">
    <source>
        <dbReference type="Proteomes" id="UP000268696"/>
    </source>
</evidence>
<dbReference type="EMBL" id="CP027754">
    <property type="protein sequence ID" value="AZE54410.1"/>
    <property type="molecule type" value="Genomic_DNA"/>
</dbReference>
<dbReference type="AlphaFoldDB" id="A0A3G7U561"/>
<organism evidence="1 2">
    <name type="scientific">Pseudomonas synxantha</name>
    <dbReference type="NCBI Taxonomy" id="47883"/>
    <lineage>
        <taxon>Bacteria</taxon>
        <taxon>Pseudomonadati</taxon>
        <taxon>Pseudomonadota</taxon>
        <taxon>Gammaproteobacteria</taxon>
        <taxon>Pseudomonadales</taxon>
        <taxon>Pseudomonadaceae</taxon>
        <taxon>Pseudomonas</taxon>
    </lineage>
</organism>
<sequence>MTSTSFNSPPSQRLELLHSTQDAKLAVSEEGAATRGLHTPAKEHAAQALRMKAFAGQRQFQAPVSDDFSRGMLAHGQTCGEGAESIKNVGLIHTLAGWWRRRKLG</sequence>
<proteinExistence type="predicted"/>
<protein>
    <recommendedName>
        <fullName evidence="3">Type III secretion protein</fullName>
    </recommendedName>
</protein>
<evidence type="ECO:0008006" key="3">
    <source>
        <dbReference type="Google" id="ProtNLM"/>
    </source>
</evidence>
<gene>
    <name evidence="1" type="ORF">C4K03_2254</name>
</gene>